<dbReference type="InterPro" id="IPR045781">
    <property type="entry name" value="SxtJ"/>
</dbReference>
<accession>A0A2R8AH60</accession>
<dbReference type="Proteomes" id="UP000244911">
    <property type="component" value="Unassembled WGS sequence"/>
</dbReference>
<dbReference type="AlphaFoldDB" id="A0A2R8AH60"/>
<protein>
    <recommendedName>
        <fullName evidence="4">SxtJ</fullName>
    </recommendedName>
</protein>
<keyword evidence="1" id="KW-1133">Transmembrane helix</keyword>
<name>A0A2R8AH60_9RHOB</name>
<feature type="transmembrane region" description="Helical" evidence="1">
    <location>
        <begin position="17"/>
        <end position="35"/>
    </location>
</feature>
<organism evidence="2 3">
    <name type="scientific">Aliiroseovarius pelagivivens</name>
    <dbReference type="NCBI Taxonomy" id="1639690"/>
    <lineage>
        <taxon>Bacteria</taxon>
        <taxon>Pseudomonadati</taxon>
        <taxon>Pseudomonadota</taxon>
        <taxon>Alphaproteobacteria</taxon>
        <taxon>Rhodobacterales</taxon>
        <taxon>Paracoccaceae</taxon>
        <taxon>Aliiroseovarius</taxon>
    </lineage>
</organism>
<reference evidence="2 3" key="1">
    <citation type="submission" date="2018-03" db="EMBL/GenBank/DDBJ databases">
        <authorList>
            <person name="Keele B.F."/>
        </authorList>
    </citation>
    <scope>NUCLEOTIDE SEQUENCE [LARGE SCALE GENOMIC DNA]</scope>
    <source>
        <strain evidence="2 3">CECT 8811</strain>
    </source>
</reference>
<feature type="transmembrane region" description="Helical" evidence="1">
    <location>
        <begin position="40"/>
        <end position="62"/>
    </location>
</feature>
<keyword evidence="3" id="KW-1185">Reference proteome</keyword>
<dbReference type="Pfam" id="PF19588">
    <property type="entry name" value="SxtJ"/>
    <property type="match status" value="1"/>
</dbReference>
<dbReference type="OrthoDB" id="7375605at2"/>
<keyword evidence="1" id="KW-0472">Membrane</keyword>
<keyword evidence="1" id="KW-0812">Transmembrane</keyword>
<proteinExistence type="predicted"/>
<feature type="transmembrane region" description="Helical" evidence="1">
    <location>
        <begin position="74"/>
        <end position="100"/>
    </location>
</feature>
<dbReference type="RefSeq" id="WP_108855508.1">
    <property type="nucleotide sequence ID" value="NZ_OMOI01000001.1"/>
</dbReference>
<evidence type="ECO:0000313" key="2">
    <source>
        <dbReference type="EMBL" id="SPF75403.1"/>
    </source>
</evidence>
<sequence length="134" mass="15053">MSEHISKTNVTMGSDKSFGLVFGGATGLITLYLLIRGGSYWPITALLAVGFFALAFVRPALLNPLNKLWFRFGLLLHSIISPVVMFLVFVIAFVPIALVFRLKGTDPLERQLDRSAQTYWKPRTTKPESMSRQY</sequence>
<evidence type="ECO:0000256" key="1">
    <source>
        <dbReference type="SAM" id="Phobius"/>
    </source>
</evidence>
<evidence type="ECO:0008006" key="4">
    <source>
        <dbReference type="Google" id="ProtNLM"/>
    </source>
</evidence>
<evidence type="ECO:0000313" key="3">
    <source>
        <dbReference type="Proteomes" id="UP000244911"/>
    </source>
</evidence>
<gene>
    <name evidence="2" type="ORF">ALP8811_00390</name>
</gene>
<dbReference type="EMBL" id="OMOI01000001">
    <property type="protein sequence ID" value="SPF75403.1"/>
    <property type="molecule type" value="Genomic_DNA"/>
</dbReference>